<dbReference type="InterPro" id="IPR000572">
    <property type="entry name" value="OxRdtase_Mopterin-bd_dom"/>
</dbReference>
<feature type="transmembrane region" description="Helical" evidence="1">
    <location>
        <begin position="122"/>
        <end position="140"/>
    </location>
</feature>
<dbReference type="CDD" id="cd00321">
    <property type="entry name" value="SO_family_Moco"/>
    <property type="match status" value="1"/>
</dbReference>
<protein>
    <submittedName>
        <fullName evidence="3">Molybdopterin-dependent oxidoreductase</fullName>
    </submittedName>
</protein>
<dbReference type="EMBL" id="JAANNP010000001">
    <property type="protein sequence ID" value="NHC12487.1"/>
    <property type="molecule type" value="Genomic_DNA"/>
</dbReference>
<evidence type="ECO:0000313" key="3">
    <source>
        <dbReference type="EMBL" id="NHC12487.1"/>
    </source>
</evidence>
<organism evidence="3 4">
    <name type="scientific">Motilibacter deserti</name>
    <dbReference type="NCBI Taxonomy" id="2714956"/>
    <lineage>
        <taxon>Bacteria</taxon>
        <taxon>Bacillati</taxon>
        <taxon>Actinomycetota</taxon>
        <taxon>Actinomycetes</taxon>
        <taxon>Motilibacterales</taxon>
        <taxon>Motilibacteraceae</taxon>
        <taxon>Motilibacter</taxon>
    </lineage>
</organism>
<feature type="transmembrane region" description="Helical" evidence="1">
    <location>
        <begin position="200"/>
        <end position="221"/>
    </location>
</feature>
<feature type="domain" description="Oxidoreductase molybdopterin-binding" evidence="2">
    <location>
        <begin position="260"/>
        <end position="388"/>
    </location>
</feature>
<keyword evidence="1" id="KW-0472">Membrane</keyword>
<dbReference type="PANTHER" id="PTHR43032">
    <property type="entry name" value="PROTEIN-METHIONINE-SULFOXIDE REDUCTASE"/>
    <property type="match status" value="1"/>
</dbReference>
<feature type="transmembrane region" description="Helical" evidence="1">
    <location>
        <begin position="42"/>
        <end position="61"/>
    </location>
</feature>
<keyword evidence="1" id="KW-0812">Transmembrane</keyword>
<dbReference type="Gene3D" id="3.90.420.10">
    <property type="entry name" value="Oxidoreductase, molybdopterin-binding domain"/>
    <property type="match status" value="1"/>
</dbReference>
<reference evidence="3 4" key="1">
    <citation type="submission" date="2020-03" db="EMBL/GenBank/DDBJ databases">
        <title>Two novel Motilibacter sp.</title>
        <authorList>
            <person name="Liu S."/>
        </authorList>
    </citation>
    <scope>NUCLEOTIDE SEQUENCE [LARGE SCALE GENOMIC DNA]</scope>
    <source>
        <strain evidence="3 4">E257</strain>
    </source>
</reference>
<dbReference type="InterPro" id="IPR036374">
    <property type="entry name" value="OxRdtase_Mopterin-bd_sf"/>
</dbReference>
<evidence type="ECO:0000256" key="1">
    <source>
        <dbReference type="SAM" id="Phobius"/>
    </source>
</evidence>
<dbReference type="RefSeq" id="WP_166276843.1">
    <property type="nucleotide sequence ID" value="NZ_JAANNP010000001.1"/>
</dbReference>
<accession>A0ABX0GP44</accession>
<dbReference type="SUPFAM" id="SSF56524">
    <property type="entry name" value="Oxidoreductase molybdopterin-binding domain"/>
    <property type="match status" value="1"/>
</dbReference>
<feature type="transmembrane region" description="Helical" evidence="1">
    <location>
        <begin position="160"/>
        <end position="179"/>
    </location>
</feature>
<dbReference type="Pfam" id="PF00174">
    <property type="entry name" value="Oxidored_molyb"/>
    <property type="match status" value="1"/>
</dbReference>
<keyword evidence="4" id="KW-1185">Reference proteome</keyword>
<gene>
    <name evidence="3" type="ORF">G9H71_01650</name>
</gene>
<evidence type="ECO:0000259" key="2">
    <source>
        <dbReference type="Pfam" id="PF00174"/>
    </source>
</evidence>
<dbReference type="Proteomes" id="UP000800981">
    <property type="component" value="Unassembled WGS sequence"/>
</dbReference>
<sequence length="389" mass="42553">MRNPIDLPLTPPPDTSRVGPFREGFFRSPVHRPRTAAVVGRALGLALLVCLVTGVFSHFVQHPPGGQAWPSRPVQLYRVTQGLHVAAGIAVIPLLLAKLWVVYPRLFGWPPFRTVRDVAERLSVLVLIGAASFEVVSGLLNTLQWYPWAFFFPAAHYEVAWLLLGAVLLHLAVKWPVIAAALGRHRAAEPREDALSRRRFLWGVTGAVGAVTVATVGQTVAPLERLAVLAPRRPSVGPQGLPVNRTSRQAHVERAALDPGWRLEVRGPRPASLTLEELRALPQHAATLPIACVEGWSASGRWSGVRLRDLLELVGAPAGAEVRAVSLEREGNYRESLVQRHHAADPLTLVALDLEGEPLHLEHGFPARLIAPNRPGVLQTKWLARLEVL</sequence>
<name>A0ABX0GP44_9ACTN</name>
<proteinExistence type="predicted"/>
<evidence type="ECO:0000313" key="4">
    <source>
        <dbReference type="Proteomes" id="UP000800981"/>
    </source>
</evidence>
<comment type="caution">
    <text evidence="3">The sequence shown here is derived from an EMBL/GenBank/DDBJ whole genome shotgun (WGS) entry which is preliminary data.</text>
</comment>
<keyword evidence="1" id="KW-1133">Transmembrane helix</keyword>
<feature type="transmembrane region" description="Helical" evidence="1">
    <location>
        <begin position="81"/>
        <end position="101"/>
    </location>
</feature>
<dbReference type="PANTHER" id="PTHR43032:SF2">
    <property type="entry name" value="BLL0505 PROTEIN"/>
    <property type="match status" value="1"/>
</dbReference>